<feature type="transmembrane region" description="Helical" evidence="1">
    <location>
        <begin position="349"/>
        <end position="376"/>
    </location>
</feature>
<evidence type="ECO:0000256" key="1">
    <source>
        <dbReference type="SAM" id="Phobius"/>
    </source>
</evidence>
<feature type="domain" description="Glycosyltransferase RgtA/B/C/D-like" evidence="2">
    <location>
        <begin position="84"/>
        <end position="231"/>
    </location>
</feature>
<reference evidence="3 4" key="1">
    <citation type="journal article" date="2016" name="Nat. Commun.">
        <title>Thousands of microbial genomes shed light on interconnected biogeochemical processes in an aquifer system.</title>
        <authorList>
            <person name="Anantharaman K."/>
            <person name="Brown C.T."/>
            <person name="Hug L.A."/>
            <person name="Sharon I."/>
            <person name="Castelle C.J."/>
            <person name="Probst A.J."/>
            <person name="Thomas B.C."/>
            <person name="Singh A."/>
            <person name="Wilkins M.J."/>
            <person name="Karaoz U."/>
            <person name="Brodie E.L."/>
            <person name="Williams K.H."/>
            <person name="Hubbard S.S."/>
            <person name="Banfield J.F."/>
        </authorList>
    </citation>
    <scope>NUCLEOTIDE SEQUENCE [LARGE SCALE GENOMIC DNA]</scope>
</reference>
<keyword evidence="1" id="KW-0472">Membrane</keyword>
<dbReference type="AlphaFoldDB" id="A0A1F6DJ20"/>
<evidence type="ECO:0000313" key="3">
    <source>
        <dbReference type="EMBL" id="OGG61434.1"/>
    </source>
</evidence>
<comment type="caution">
    <text evidence="3">The sequence shown here is derived from an EMBL/GenBank/DDBJ whole genome shotgun (WGS) entry which is preliminary data.</text>
</comment>
<keyword evidence="1" id="KW-1133">Transmembrane helix</keyword>
<dbReference type="Pfam" id="PF13231">
    <property type="entry name" value="PMT_2"/>
    <property type="match status" value="1"/>
</dbReference>
<feature type="transmembrane region" description="Helical" evidence="1">
    <location>
        <begin position="80"/>
        <end position="113"/>
    </location>
</feature>
<feature type="transmembrane region" description="Helical" evidence="1">
    <location>
        <begin position="177"/>
        <end position="203"/>
    </location>
</feature>
<evidence type="ECO:0000313" key="4">
    <source>
        <dbReference type="Proteomes" id="UP000178532"/>
    </source>
</evidence>
<evidence type="ECO:0000259" key="2">
    <source>
        <dbReference type="Pfam" id="PF13231"/>
    </source>
</evidence>
<keyword evidence="1" id="KW-0812">Transmembrane</keyword>
<dbReference type="EMBL" id="MFLI01000020">
    <property type="protein sequence ID" value="OGG61434.1"/>
    <property type="molecule type" value="Genomic_DNA"/>
</dbReference>
<feature type="transmembrane region" description="Helical" evidence="1">
    <location>
        <begin position="145"/>
        <end position="165"/>
    </location>
</feature>
<dbReference type="Proteomes" id="UP000178532">
    <property type="component" value="Unassembled WGS sequence"/>
</dbReference>
<feature type="transmembrane region" description="Helical" evidence="1">
    <location>
        <begin position="215"/>
        <end position="232"/>
    </location>
</feature>
<feature type="transmembrane region" description="Helical" evidence="1">
    <location>
        <begin position="322"/>
        <end position="342"/>
    </location>
</feature>
<sequence>MIPSWMKNNIVLLATLVAATLLIFLSTYRLTESPPIWTDEGHLIQVAMNAALHGPQAQLQVAPGKFESGAFSATTGYPALFPVAVAFSLFGVTLVSARLVMAVFILLFVFVAWRLAVRHMPLLLATYALLLLSTFAPLYGNGKNVLGEVPGLLYLTLFLLCLSLIEAGKKSWMQAALAGLFLGLAVVTKPIFLIVLIPVAVVALFSSTLLTPPKILAGLGAFAATGALWIWVQFGDQTLAQMFAYYANPYAIDTAATISHNALLFVSAPQPLYALVLLATWMVSIVVRIRKQVIVSRAEYLAVGFALLIYLAFLRITPYYRYYFVGEVFALLYFPFALWTIWPRRIPKFFFHACMVLLIAAQTYQCFFSSFVAAYYNSHRTRDVSQALGTLSTSTSIFIYNAPELPLFLPAGMPYYQYLFLTPIVILGKEELPLVAQGVPDLVVIKEESASQLDLSSYREMRVFDRYALWQKKSLGDLAVPHQ</sequence>
<name>A0A1F6DJ20_9BACT</name>
<feature type="transmembrane region" description="Helical" evidence="1">
    <location>
        <begin position="272"/>
        <end position="289"/>
    </location>
</feature>
<dbReference type="STRING" id="1798495.A3C19_01625"/>
<gene>
    <name evidence="3" type="ORF">A3C19_01625</name>
</gene>
<dbReference type="InterPro" id="IPR038731">
    <property type="entry name" value="RgtA/B/C-like"/>
</dbReference>
<feature type="transmembrane region" description="Helical" evidence="1">
    <location>
        <begin position="120"/>
        <end position="139"/>
    </location>
</feature>
<protein>
    <recommendedName>
        <fullName evidence="2">Glycosyltransferase RgtA/B/C/D-like domain-containing protein</fullName>
    </recommendedName>
</protein>
<organism evidence="3 4">
    <name type="scientific">Candidatus Kaiserbacteria bacterium RIFCSPHIGHO2_02_FULL_54_22</name>
    <dbReference type="NCBI Taxonomy" id="1798495"/>
    <lineage>
        <taxon>Bacteria</taxon>
        <taxon>Candidatus Kaiseribacteriota</taxon>
    </lineage>
</organism>
<feature type="transmembrane region" description="Helical" evidence="1">
    <location>
        <begin position="298"/>
        <end position="316"/>
    </location>
</feature>
<proteinExistence type="predicted"/>
<accession>A0A1F6DJ20</accession>